<feature type="signal peptide" evidence="7">
    <location>
        <begin position="1"/>
        <end position="39"/>
    </location>
</feature>
<feature type="region of interest" description="Disordered" evidence="6">
    <location>
        <begin position="224"/>
        <end position="271"/>
    </location>
</feature>
<organism evidence="9 10">
    <name type="scientific">Streptomyces massasporeus</name>
    <dbReference type="NCBI Taxonomy" id="67324"/>
    <lineage>
        <taxon>Bacteria</taxon>
        <taxon>Bacillati</taxon>
        <taxon>Actinomycetota</taxon>
        <taxon>Actinomycetes</taxon>
        <taxon>Kitasatosporales</taxon>
        <taxon>Streptomycetaceae</taxon>
        <taxon>Streptomyces</taxon>
    </lineage>
</organism>
<keyword evidence="5" id="KW-0175">Coiled coil</keyword>
<dbReference type="PANTHER" id="PTHR47359:SF3">
    <property type="entry name" value="NLP_P60 DOMAIN-CONTAINING PROTEIN-RELATED"/>
    <property type="match status" value="1"/>
</dbReference>
<feature type="region of interest" description="Disordered" evidence="6">
    <location>
        <begin position="157"/>
        <end position="180"/>
    </location>
</feature>
<feature type="domain" description="NlpC/P60" evidence="8">
    <location>
        <begin position="274"/>
        <end position="392"/>
    </location>
</feature>
<evidence type="ECO:0000313" key="10">
    <source>
        <dbReference type="Proteomes" id="UP001601288"/>
    </source>
</evidence>
<dbReference type="Gene3D" id="6.10.250.3150">
    <property type="match status" value="1"/>
</dbReference>
<evidence type="ECO:0000259" key="8">
    <source>
        <dbReference type="PROSITE" id="PS51935"/>
    </source>
</evidence>
<proteinExistence type="inferred from homology"/>
<protein>
    <submittedName>
        <fullName evidence="9">NlpC/P60 family protein</fullName>
    </submittedName>
</protein>
<dbReference type="InterPro" id="IPR038765">
    <property type="entry name" value="Papain-like_cys_pep_sf"/>
</dbReference>
<dbReference type="Gene3D" id="3.90.1720.10">
    <property type="entry name" value="endopeptidase domain like (from Nostoc punctiforme)"/>
    <property type="match status" value="1"/>
</dbReference>
<keyword evidence="7" id="KW-0732">Signal</keyword>
<evidence type="ECO:0000256" key="1">
    <source>
        <dbReference type="ARBA" id="ARBA00007074"/>
    </source>
</evidence>
<dbReference type="EMBL" id="JBIAFP010000004">
    <property type="protein sequence ID" value="MFE9224729.1"/>
    <property type="molecule type" value="Genomic_DNA"/>
</dbReference>
<dbReference type="PANTHER" id="PTHR47359">
    <property type="entry name" value="PEPTIDOGLYCAN DL-ENDOPEPTIDASE CWLO"/>
    <property type="match status" value="1"/>
</dbReference>
<dbReference type="RefSeq" id="WP_358278147.1">
    <property type="nucleotide sequence ID" value="NZ_JBEYGJ010000002.1"/>
</dbReference>
<keyword evidence="4" id="KW-0788">Thiol protease</keyword>
<keyword evidence="10" id="KW-1185">Reference proteome</keyword>
<feature type="compositionally biased region" description="Low complexity" evidence="6">
    <location>
        <begin position="233"/>
        <end position="271"/>
    </location>
</feature>
<dbReference type="PROSITE" id="PS51935">
    <property type="entry name" value="NLPC_P60"/>
    <property type="match status" value="1"/>
</dbReference>
<keyword evidence="2" id="KW-0645">Protease</keyword>
<evidence type="ECO:0000256" key="2">
    <source>
        <dbReference type="ARBA" id="ARBA00022670"/>
    </source>
</evidence>
<evidence type="ECO:0000256" key="3">
    <source>
        <dbReference type="ARBA" id="ARBA00022801"/>
    </source>
</evidence>
<feature type="compositionally biased region" description="Polar residues" evidence="6">
    <location>
        <begin position="170"/>
        <end position="180"/>
    </location>
</feature>
<feature type="chain" id="PRO_5047227766" evidence="7">
    <location>
        <begin position="40"/>
        <end position="392"/>
    </location>
</feature>
<evidence type="ECO:0000313" key="9">
    <source>
        <dbReference type="EMBL" id="MFE9224729.1"/>
    </source>
</evidence>
<comment type="similarity">
    <text evidence="1">Belongs to the peptidase C40 family.</text>
</comment>
<feature type="coiled-coil region" evidence="5">
    <location>
        <begin position="49"/>
        <end position="104"/>
    </location>
</feature>
<dbReference type="Proteomes" id="UP001601288">
    <property type="component" value="Unassembled WGS sequence"/>
</dbReference>
<evidence type="ECO:0000256" key="6">
    <source>
        <dbReference type="SAM" id="MobiDB-lite"/>
    </source>
</evidence>
<comment type="caution">
    <text evidence="9">The sequence shown here is derived from an EMBL/GenBank/DDBJ whole genome shotgun (WGS) entry which is preliminary data.</text>
</comment>
<name>A0ABW6L8C5_9ACTN</name>
<dbReference type="InterPro" id="IPR051794">
    <property type="entry name" value="PG_Endopeptidase_C40"/>
</dbReference>
<sequence>MASHRKSRPTGTRVAGIRTPALATAALTSVALLSQSANAAPAADDKPSLEEVEKKVDDLYRQAESATDKYNAAKEKTAKQRKHVDTLLDDVAERTQKLNEAREELGSFASAQYRTGAAAPDTATFLLADTPQDYFDQTQLMDRMTGRQKVAVDDYVTQQSETMKKRQEATESLETLTDSQDGLKTAKATVQRKLAEARELMSKLTAEEKARLAAIEKEKQAEAARKADELARQQAAQQKAQEEAAQQQDSGSSSAGSSDSGSSSSTAPADSSYATKADKALAFARAQIGKPYVWGAVGPGSYDCSGLTQAAWKAAGVTLPRTTYDQVNAGTTVPLSQARPGDLVFFYDDVTHVGIYIGNGMMIHAPKPGTYVREESIYYDGESAIHSVVRPA</sequence>
<accession>A0ABW6L8C5</accession>
<dbReference type="Pfam" id="PF00877">
    <property type="entry name" value="NLPC_P60"/>
    <property type="match status" value="1"/>
</dbReference>
<dbReference type="InterPro" id="IPR000064">
    <property type="entry name" value="NLP_P60_dom"/>
</dbReference>
<evidence type="ECO:0000256" key="7">
    <source>
        <dbReference type="SAM" id="SignalP"/>
    </source>
</evidence>
<gene>
    <name evidence="9" type="ORF">ACFYM3_08870</name>
</gene>
<evidence type="ECO:0000256" key="5">
    <source>
        <dbReference type="SAM" id="Coils"/>
    </source>
</evidence>
<evidence type="ECO:0000256" key="4">
    <source>
        <dbReference type="ARBA" id="ARBA00022807"/>
    </source>
</evidence>
<dbReference type="SUPFAM" id="SSF54001">
    <property type="entry name" value="Cysteine proteinases"/>
    <property type="match status" value="1"/>
</dbReference>
<reference evidence="9 10" key="1">
    <citation type="submission" date="2024-10" db="EMBL/GenBank/DDBJ databases">
        <title>The Natural Products Discovery Center: Release of the First 8490 Sequenced Strains for Exploring Actinobacteria Biosynthetic Diversity.</title>
        <authorList>
            <person name="Kalkreuter E."/>
            <person name="Kautsar S.A."/>
            <person name="Yang D."/>
            <person name="Bader C.D."/>
            <person name="Teijaro C.N."/>
            <person name="Fluegel L."/>
            <person name="Davis C.M."/>
            <person name="Simpson J.R."/>
            <person name="Lauterbach L."/>
            <person name="Steele A.D."/>
            <person name="Gui C."/>
            <person name="Meng S."/>
            <person name="Li G."/>
            <person name="Viehrig K."/>
            <person name="Ye F."/>
            <person name="Su P."/>
            <person name="Kiefer A.F."/>
            <person name="Nichols A."/>
            <person name="Cepeda A.J."/>
            <person name="Yan W."/>
            <person name="Fan B."/>
            <person name="Jiang Y."/>
            <person name="Adhikari A."/>
            <person name="Zheng C.-J."/>
            <person name="Schuster L."/>
            <person name="Cowan T.M."/>
            <person name="Smanski M.J."/>
            <person name="Chevrette M.G."/>
            <person name="De Carvalho L.P.S."/>
            <person name="Shen B."/>
        </authorList>
    </citation>
    <scope>NUCLEOTIDE SEQUENCE [LARGE SCALE GENOMIC DNA]</scope>
    <source>
        <strain evidence="9 10">NPDC007066</strain>
    </source>
</reference>
<keyword evidence="3" id="KW-0378">Hydrolase</keyword>